<sequence>MDNGNHSPLQQTECDKTLLSITVTILLNRYNIPIKHGWNIGKIYSVLTKISKTFCFIPFIFHNRTTATITNCSYKLSLQLSMPSNFYRQ</sequence>
<protein>
    <submittedName>
        <fullName evidence="1">Similarity</fullName>
    </submittedName>
</protein>
<dbReference type="EMBL" id="AM778909">
    <property type="protein sequence ID" value="CAO89075.1"/>
    <property type="molecule type" value="Genomic_DNA"/>
</dbReference>
<proteinExistence type="predicted"/>
<organism evidence="1">
    <name type="scientific">Microcystis aeruginosa (strain PCC 7806)</name>
    <dbReference type="NCBI Taxonomy" id="267872"/>
    <lineage>
        <taxon>Bacteria</taxon>
        <taxon>Bacillati</taxon>
        <taxon>Cyanobacteriota</taxon>
        <taxon>Cyanophyceae</taxon>
        <taxon>Oscillatoriophycideae</taxon>
        <taxon>Chroococcales</taxon>
        <taxon>Microcystaceae</taxon>
        <taxon>Microcystis</taxon>
    </lineage>
</organism>
<evidence type="ECO:0000313" key="1">
    <source>
        <dbReference type="EMBL" id="CAO89075.1"/>
    </source>
</evidence>
<reference evidence="1" key="1">
    <citation type="submission" date="2007-08" db="EMBL/GenBank/DDBJ databases">
        <authorList>
            <person name="Frangeul L."/>
        </authorList>
    </citation>
    <scope>NUCLEOTIDE SEQUENCE</scope>
    <source>
        <strain evidence="1">PCC 7806</strain>
    </source>
</reference>
<gene>
    <name evidence="1" type="ORF">IPF_4690</name>
</gene>
<name>A8YC04_MICA7</name>
<dbReference type="AlphaFoldDB" id="A8YC04"/>
<accession>A8YC04</accession>